<dbReference type="EMBL" id="FOVH01000010">
    <property type="protein sequence ID" value="SFO91169.1"/>
    <property type="molecule type" value="Genomic_DNA"/>
</dbReference>
<protein>
    <submittedName>
        <fullName evidence="1">Uncharacterized protein</fullName>
    </submittedName>
</protein>
<sequence length="80" mass="8861">MSPADGADRLWFHDSWGGPISPADEPDKAIAERWPGVQTWYGKHTRSWWAYVPGPPRLVEAATFRALAGAITRALACRGR</sequence>
<dbReference type="InParanoid" id="A0A1I5L1H1"/>
<accession>A0A1I5L1H1</accession>
<evidence type="ECO:0000313" key="2">
    <source>
        <dbReference type="Proteomes" id="UP000183413"/>
    </source>
</evidence>
<dbReference type="STRING" id="1993.SAMN04489713_110215"/>
<dbReference type="Proteomes" id="UP000183413">
    <property type="component" value="Unassembled WGS sequence"/>
</dbReference>
<keyword evidence="2" id="KW-1185">Reference proteome</keyword>
<dbReference type="RefSeq" id="WP_075022640.1">
    <property type="nucleotide sequence ID" value="NZ_FOVH01000010.1"/>
</dbReference>
<name>A0A1I5L1H1_9ACTN</name>
<dbReference type="AlphaFoldDB" id="A0A1I5L1H1"/>
<proteinExistence type="predicted"/>
<evidence type="ECO:0000313" key="1">
    <source>
        <dbReference type="EMBL" id="SFO91169.1"/>
    </source>
</evidence>
<gene>
    <name evidence="1" type="ORF">SAMN04489713_110215</name>
</gene>
<dbReference type="OrthoDB" id="3482046at2"/>
<organism evidence="1 2">
    <name type="scientific">Actinomadura madurae</name>
    <dbReference type="NCBI Taxonomy" id="1993"/>
    <lineage>
        <taxon>Bacteria</taxon>
        <taxon>Bacillati</taxon>
        <taxon>Actinomycetota</taxon>
        <taxon>Actinomycetes</taxon>
        <taxon>Streptosporangiales</taxon>
        <taxon>Thermomonosporaceae</taxon>
        <taxon>Actinomadura</taxon>
    </lineage>
</organism>
<reference evidence="1 2" key="1">
    <citation type="submission" date="2016-10" db="EMBL/GenBank/DDBJ databases">
        <authorList>
            <person name="de Groot N.N."/>
        </authorList>
    </citation>
    <scope>NUCLEOTIDE SEQUENCE [LARGE SCALE GENOMIC DNA]</scope>
    <source>
        <strain evidence="1 2">DSM 43067</strain>
    </source>
</reference>